<evidence type="ECO:0000256" key="1">
    <source>
        <dbReference type="SAM" id="MobiDB-lite"/>
    </source>
</evidence>
<accession>A0A319AIV6</accession>
<proteinExistence type="predicted"/>
<dbReference type="Proteomes" id="UP000248349">
    <property type="component" value="Unassembled WGS sequence"/>
</dbReference>
<gene>
    <name evidence="2" type="ORF">BP01DRAFT_355596</name>
</gene>
<protein>
    <submittedName>
        <fullName evidence="2">Uncharacterized protein</fullName>
    </submittedName>
</protein>
<dbReference type="EMBL" id="KZ821227">
    <property type="protein sequence ID" value="PYH46602.1"/>
    <property type="molecule type" value="Genomic_DNA"/>
</dbReference>
<dbReference type="STRING" id="1450539.A0A319AIV6"/>
<sequence length="568" mass="64058">MDISMVKRVSRWALDACAKAEAQGKSKLEPELFENDEIKHDALILFDKLRRPQNRVDRTADDIAKIVLDPSLKPCINRWDKNPQAFGGIIKQGEPNSTEEDLFLAKCFHLAYEAERENLINSLRLRFCYMFFYRFSQFCSTLIGVNHDTFDVVFRSIKQAGLYQLDETDIRRKLSSWIRYGERFELLVQDLGSPGILFLLPFDHGEIFWREKVPKSGHRRDNLIKSLRQRLQCDAGDEEGIVNQSDAHRVATTILDFYVQGMIKGFQTTYMPSLATDSGEISTSRSCNDAFGNPRYLPQSQRSRRLHQSRKCKGGGLNPRYRKTKQSKNLANSQTFTPARDTARSVAPFPAGMSDRDDTHSTQSAQETRRYASTGERLDVSFTRASIPENESISESTPRSCSHRTASPNIVQGSEVCEIDMNSHSNPQPLQTTGMVTYDTTVADNIQADLLLLPTGLPLLNAMSNDGIYQYVFDPAQHFRTLDETQDCMYPGFNPAEYISQPLQNSLDLGGISSSYTVDTSPYTVDTNALHETSQGLFFDPAEHVQPIFMPYQSVGSPTPPSAQTLDS</sequence>
<dbReference type="GeneID" id="37075962"/>
<dbReference type="OrthoDB" id="4510989at2759"/>
<reference evidence="2 3" key="1">
    <citation type="submission" date="2016-12" db="EMBL/GenBank/DDBJ databases">
        <title>The genomes of Aspergillus section Nigri reveals drivers in fungal speciation.</title>
        <authorList>
            <consortium name="DOE Joint Genome Institute"/>
            <person name="Vesth T.C."/>
            <person name="Nybo J."/>
            <person name="Theobald S."/>
            <person name="Brandl J."/>
            <person name="Frisvad J.C."/>
            <person name="Nielsen K.F."/>
            <person name="Lyhne E.K."/>
            <person name="Kogle M.E."/>
            <person name="Kuo A."/>
            <person name="Riley R."/>
            <person name="Clum A."/>
            <person name="Nolan M."/>
            <person name="Lipzen A."/>
            <person name="Salamov A."/>
            <person name="Henrissat B."/>
            <person name="Wiebenga A."/>
            <person name="De Vries R.P."/>
            <person name="Grigoriev I.V."/>
            <person name="Mortensen U.H."/>
            <person name="Andersen M.R."/>
            <person name="Baker S.E."/>
        </authorList>
    </citation>
    <scope>NUCLEOTIDE SEQUENCE [LARGE SCALE GENOMIC DNA]</scope>
    <source>
        <strain evidence="2 3">JOP 1030-1</strain>
    </source>
</reference>
<name>A0A319AIV6_9EURO</name>
<feature type="compositionally biased region" description="Basic residues" evidence="1">
    <location>
        <begin position="302"/>
        <end position="313"/>
    </location>
</feature>
<feature type="compositionally biased region" description="Polar residues" evidence="1">
    <location>
        <begin position="277"/>
        <end position="287"/>
    </location>
</feature>
<feature type="region of interest" description="Disordered" evidence="1">
    <location>
        <begin position="277"/>
        <end position="375"/>
    </location>
</feature>
<dbReference type="AlphaFoldDB" id="A0A319AIV6"/>
<evidence type="ECO:0000313" key="2">
    <source>
        <dbReference type="EMBL" id="PYH46602.1"/>
    </source>
</evidence>
<keyword evidence="3" id="KW-1185">Reference proteome</keyword>
<feature type="compositionally biased region" description="Polar residues" evidence="1">
    <location>
        <begin position="327"/>
        <end position="337"/>
    </location>
</feature>
<dbReference type="RefSeq" id="XP_025432584.1">
    <property type="nucleotide sequence ID" value="XM_025574734.1"/>
</dbReference>
<organism evidence="2 3">
    <name type="scientific">Aspergillus saccharolyticus JOP 1030-1</name>
    <dbReference type="NCBI Taxonomy" id="1450539"/>
    <lineage>
        <taxon>Eukaryota</taxon>
        <taxon>Fungi</taxon>
        <taxon>Dikarya</taxon>
        <taxon>Ascomycota</taxon>
        <taxon>Pezizomycotina</taxon>
        <taxon>Eurotiomycetes</taxon>
        <taxon>Eurotiomycetidae</taxon>
        <taxon>Eurotiales</taxon>
        <taxon>Aspergillaceae</taxon>
        <taxon>Aspergillus</taxon>
        <taxon>Aspergillus subgen. Circumdati</taxon>
    </lineage>
</organism>
<evidence type="ECO:0000313" key="3">
    <source>
        <dbReference type="Proteomes" id="UP000248349"/>
    </source>
</evidence>